<comment type="caution">
    <text evidence="7">The sequence shown here is derived from an EMBL/GenBank/DDBJ whole genome shotgun (WGS) entry which is preliminary data.</text>
</comment>
<keyword evidence="2 6" id="KW-0812">Transmembrane</keyword>
<protein>
    <submittedName>
        <fullName evidence="7">Formate/nitrite transporter family protein</fullName>
    </submittedName>
</protein>
<dbReference type="EMBL" id="DVMR01000030">
    <property type="protein sequence ID" value="HIU43213.1"/>
    <property type="molecule type" value="Genomic_DNA"/>
</dbReference>
<feature type="transmembrane region" description="Helical" evidence="6">
    <location>
        <begin position="134"/>
        <end position="152"/>
    </location>
</feature>
<dbReference type="GO" id="GO:0015513">
    <property type="term" value="F:high-affinity secondary active nitrite transmembrane transporter activity"/>
    <property type="evidence" value="ECO:0007669"/>
    <property type="project" value="TreeGrafter"/>
</dbReference>
<dbReference type="Pfam" id="PF01226">
    <property type="entry name" value="Form_Nir_trans"/>
    <property type="match status" value="1"/>
</dbReference>
<accession>A0A9D1LJR5</accession>
<keyword evidence="3 6" id="KW-1133">Transmembrane helix</keyword>
<keyword evidence="4 6" id="KW-0472">Membrane</keyword>
<dbReference type="GO" id="GO:0015707">
    <property type="term" value="P:nitrite transport"/>
    <property type="evidence" value="ECO:0007669"/>
    <property type="project" value="TreeGrafter"/>
</dbReference>
<evidence type="ECO:0000256" key="2">
    <source>
        <dbReference type="ARBA" id="ARBA00022692"/>
    </source>
</evidence>
<feature type="transmembrane region" description="Helical" evidence="6">
    <location>
        <begin position="51"/>
        <end position="72"/>
    </location>
</feature>
<dbReference type="Gene3D" id="1.20.1080.10">
    <property type="entry name" value="Glycerol uptake facilitator protein"/>
    <property type="match status" value="1"/>
</dbReference>
<evidence type="ECO:0000313" key="8">
    <source>
        <dbReference type="Proteomes" id="UP000824073"/>
    </source>
</evidence>
<reference evidence="7" key="1">
    <citation type="submission" date="2020-10" db="EMBL/GenBank/DDBJ databases">
        <authorList>
            <person name="Gilroy R."/>
        </authorList>
    </citation>
    <scope>NUCLEOTIDE SEQUENCE</scope>
    <source>
        <strain evidence="7">CHK191-8634</strain>
    </source>
</reference>
<dbReference type="InterPro" id="IPR023271">
    <property type="entry name" value="Aquaporin-like"/>
</dbReference>
<organism evidence="7 8">
    <name type="scientific">Candidatus Ventrousia excrementavium</name>
    <dbReference type="NCBI Taxonomy" id="2840961"/>
    <lineage>
        <taxon>Bacteria</taxon>
        <taxon>Bacillati</taxon>
        <taxon>Bacillota</taxon>
        <taxon>Clostridia</taxon>
        <taxon>Eubacteriales</taxon>
        <taxon>Clostridiaceae</taxon>
        <taxon>Clostridiaceae incertae sedis</taxon>
        <taxon>Candidatus Ventrousia</taxon>
    </lineage>
</organism>
<feature type="transmembrane region" description="Helical" evidence="6">
    <location>
        <begin position="196"/>
        <end position="216"/>
    </location>
</feature>
<proteinExistence type="inferred from homology"/>
<evidence type="ECO:0000313" key="7">
    <source>
        <dbReference type="EMBL" id="HIU43213.1"/>
    </source>
</evidence>
<feature type="transmembrane region" description="Helical" evidence="6">
    <location>
        <begin position="27"/>
        <end position="45"/>
    </location>
</feature>
<dbReference type="PANTHER" id="PTHR30520">
    <property type="entry name" value="FORMATE TRANSPORTER-RELATED"/>
    <property type="match status" value="1"/>
</dbReference>
<gene>
    <name evidence="7" type="ORF">IAB67_02825</name>
</gene>
<dbReference type="PANTHER" id="PTHR30520:SF6">
    <property type="entry name" value="FORMATE_NITRATE FAMILY TRANSPORTER (EUROFUNG)"/>
    <property type="match status" value="1"/>
</dbReference>
<feature type="transmembrane region" description="Helical" evidence="6">
    <location>
        <begin position="159"/>
        <end position="176"/>
    </location>
</feature>
<sequence length="224" mass="23848">MQKTPESRQSHHLLSAALTPSALRETIFKSLMAGLMIGIGGTVYLSCDDRVVGALLFTTGLLTICNMGYLLFTGKVCYALENSPGYIVTLLIIALGNVAACVLYGAAVRQFLPQVAEKAAAACDAKLLQTGWQTFFLAVMCGILMYIAVVTFRRQQGMSRYVGIVTCVPAFILSGFEHSIADAVYLGMAGLPAGSWRFLVVVLLGNAAGGLLFPVLQRLAGDKS</sequence>
<name>A0A9D1LJR5_9CLOT</name>
<dbReference type="GO" id="GO:0005886">
    <property type="term" value="C:plasma membrane"/>
    <property type="evidence" value="ECO:0007669"/>
    <property type="project" value="TreeGrafter"/>
</dbReference>
<feature type="transmembrane region" description="Helical" evidence="6">
    <location>
        <begin position="84"/>
        <end position="107"/>
    </location>
</feature>
<evidence type="ECO:0000256" key="6">
    <source>
        <dbReference type="SAM" id="Phobius"/>
    </source>
</evidence>
<dbReference type="AlphaFoldDB" id="A0A9D1LJR5"/>
<reference evidence="7" key="2">
    <citation type="journal article" date="2021" name="PeerJ">
        <title>Extensive microbial diversity within the chicken gut microbiome revealed by metagenomics and culture.</title>
        <authorList>
            <person name="Gilroy R."/>
            <person name="Ravi A."/>
            <person name="Getino M."/>
            <person name="Pursley I."/>
            <person name="Horton D.L."/>
            <person name="Alikhan N.F."/>
            <person name="Baker D."/>
            <person name="Gharbi K."/>
            <person name="Hall N."/>
            <person name="Watson M."/>
            <person name="Adriaenssens E.M."/>
            <person name="Foster-Nyarko E."/>
            <person name="Jarju S."/>
            <person name="Secka A."/>
            <person name="Antonio M."/>
            <person name="Oren A."/>
            <person name="Chaudhuri R.R."/>
            <person name="La Ragione R."/>
            <person name="Hildebrand F."/>
            <person name="Pallen M.J."/>
        </authorList>
    </citation>
    <scope>NUCLEOTIDE SEQUENCE</scope>
    <source>
        <strain evidence="7">CHK191-8634</strain>
    </source>
</reference>
<evidence type="ECO:0000256" key="3">
    <source>
        <dbReference type="ARBA" id="ARBA00022989"/>
    </source>
</evidence>
<comment type="similarity">
    <text evidence="5">Belongs to the FNT transporter (TC 1.A.16) family.</text>
</comment>
<evidence type="ECO:0000256" key="5">
    <source>
        <dbReference type="ARBA" id="ARBA00049660"/>
    </source>
</evidence>
<dbReference type="InterPro" id="IPR000292">
    <property type="entry name" value="For/NO2_transpt"/>
</dbReference>
<evidence type="ECO:0000256" key="1">
    <source>
        <dbReference type="ARBA" id="ARBA00004141"/>
    </source>
</evidence>
<evidence type="ECO:0000256" key="4">
    <source>
        <dbReference type="ARBA" id="ARBA00023136"/>
    </source>
</evidence>
<comment type="subcellular location">
    <subcellularLocation>
        <location evidence="1">Membrane</location>
        <topology evidence="1">Multi-pass membrane protein</topology>
    </subcellularLocation>
</comment>
<dbReference type="Proteomes" id="UP000824073">
    <property type="component" value="Unassembled WGS sequence"/>
</dbReference>